<dbReference type="GO" id="GO:0005634">
    <property type="term" value="C:nucleus"/>
    <property type="evidence" value="ECO:0007669"/>
    <property type="project" value="TreeGrafter"/>
</dbReference>
<dbReference type="SUPFAM" id="SSF53474">
    <property type="entry name" value="alpha/beta-Hydrolases"/>
    <property type="match status" value="1"/>
</dbReference>
<dbReference type="PANTHER" id="PTHR48070:SF6">
    <property type="entry name" value="ESTERASE OVCA2"/>
    <property type="match status" value="1"/>
</dbReference>
<proteinExistence type="inferred from homology"/>
<dbReference type="GO" id="GO:0016787">
    <property type="term" value="F:hydrolase activity"/>
    <property type="evidence" value="ECO:0007669"/>
    <property type="project" value="UniProtKB-KW"/>
</dbReference>
<dbReference type="Gene3D" id="3.40.50.1820">
    <property type="entry name" value="alpha/beta hydrolase"/>
    <property type="match status" value="1"/>
</dbReference>
<dbReference type="GO" id="GO:0005737">
    <property type="term" value="C:cytoplasm"/>
    <property type="evidence" value="ECO:0007669"/>
    <property type="project" value="TreeGrafter"/>
</dbReference>
<gene>
    <name evidence="4" type="ORF">NQ315_002933</name>
</gene>
<accession>A0AAV8W4D8</accession>
<dbReference type="AlphaFoldDB" id="A0AAV8W4D8"/>
<dbReference type="InterPro" id="IPR029058">
    <property type="entry name" value="AB_hydrolase_fold"/>
</dbReference>
<dbReference type="EMBL" id="JANEYG010000010">
    <property type="protein sequence ID" value="KAJ8921319.1"/>
    <property type="molecule type" value="Genomic_DNA"/>
</dbReference>
<dbReference type="InterPro" id="IPR005645">
    <property type="entry name" value="FSH-like_dom"/>
</dbReference>
<dbReference type="FunFam" id="3.40.50.1820:FF:000073">
    <property type="entry name" value="esterase OVCA2 isoform X6"/>
    <property type="match status" value="1"/>
</dbReference>
<dbReference type="Pfam" id="PF03959">
    <property type="entry name" value="FSH1"/>
    <property type="match status" value="1"/>
</dbReference>
<evidence type="ECO:0000259" key="3">
    <source>
        <dbReference type="Pfam" id="PF03959"/>
    </source>
</evidence>
<dbReference type="PANTHER" id="PTHR48070">
    <property type="entry name" value="ESTERASE OVCA2"/>
    <property type="match status" value="1"/>
</dbReference>
<evidence type="ECO:0000313" key="4">
    <source>
        <dbReference type="EMBL" id="KAJ8921319.1"/>
    </source>
</evidence>
<feature type="domain" description="Serine hydrolase" evidence="3">
    <location>
        <begin position="15"/>
        <end position="235"/>
    </location>
</feature>
<keyword evidence="5" id="KW-1185">Reference proteome</keyword>
<keyword evidence="2" id="KW-0378">Hydrolase</keyword>
<comment type="similarity">
    <text evidence="1">Belongs to the LovG family.</text>
</comment>
<organism evidence="4 5">
    <name type="scientific">Exocentrus adspersus</name>
    <dbReference type="NCBI Taxonomy" id="1586481"/>
    <lineage>
        <taxon>Eukaryota</taxon>
        <taxon>Metazoa</taxon>
        <taxon>Ecdysozoa</taxon>
        <taxon>Arthropoda</taxon>
        <taxon>Hexapoda</taxon>
        <taxon>Insecta</taxon>
        <taxon>Pterygota</taxon>
        <taxon>Neoptera</taxon>
        <taxon>Endopterygota</taxon>
        <taxon>Coleoptera</taxon>
        <taxon>Polyphaga</taxon>
        <taxon>Cucujiformia</taxon>
        <taxon>Chrysomeloidea</taxon>
        <taxon>Cerambycidae</taxon>
        <taxon>Lamiinae</taxon>
        <taxon>Acanthocinini</taxon>
        <taxon>Exocentrus</taxon>
    </lineage>
</organism>
<dbReference type="Proteomes" id="UP001159042">
    <property type="component" value="Unassembled WGS sequence"/>
</dbReference>
<comment type="caution">
    <text evidence="4">The sequence shown here is derived from an EMBL/GenBank/DDBJ whole genome shotgun (WGS) entry which is preliminary data.</text>
</comment>
<reference evidence="4 5" key="1">
    <citation type="journal article" date="2023" name="Insect Mol. Biol.">
        <title>Genome sequencing provides insights into the evolution of gene families encoding plant cell wall-degrading enzymes in longhorned beetles.</title>
        <authorList>
            <person name="Shin N.R."/>
            <person name="Okamura Y."/>
            <person name="Kirsch R."/>
            <person name="Pauchet Y."/>
        </authorList>
    </citation>
    <scope>NUCLEOTIDE SEQUENCE [LARGE SCALE GENOMIC DNA]</scope>
    <source>
        <strain evidence="4">EAD_L_NR</strain>
    </source>
</reference>
<protein>
    <recommendedName>
        <fullName evidence="3">Serine hydrolase domain-containing protein</fullName>
    </recommendedName>
</protein>
<evidence type="ECO:0000313" key="5">
    <source>
        <dbReference type="Proteomes" id="UP001159042"/>
    </source>
</evidence>
<evidence type="ECO:0000256" key="2">
    <source>
        <dbReference type="ARBA" id="ARBA00022801"/>
    </source>
</evidence>
<evidence type="ECO:0000256" key="1">
    <source>
        <dbReference type="ARBA" id="ARBA00005863"/>
    </source>
</evidence>
<dbReference type="GO" id="GO:0032526">
    <property type="term" value="P:response to retinoic acid"/>
    <property type="evidence" value="ECO:0007669"/>
    <property type="project" value="TreeGrafter"/>
</dbReference>
<name>A0AAV8W4D8_9CUCU</name>
<sequence>MDTKDNQKCCTEESMAQKLKILCIHGYRQNAETFRAKTGSFRKMVHKWAQFTYITAPHKVILVDDSKDLNQDEPNIGQSVDDEQYGWFFNRDDKTFRGIRKGGPAIGFEESVNLIGEIFEKEGPFDGLLGFSQGACFVGLLCDLQQRGCRIVNVSVTKFNFNFAIMASGFKSGSLPHLKYYIDRINLPSLHIFGENDNVIPTEMGEALSNCFEEPIIVRHPGGHYLPAAAPQKHEYQKFFKLQLLQKQYSEQYAEKIDA</sequence>
<dbReference type="InterPro" id="IPR050593">
    <property type="entry name" value="LovG"/>
</dbReference>